<dbReference type="GO" id="GO:0009236">
    <property type="term" value="P:cobalamin biosynthetic process"/>
    <property type="evidence" value="ECO:0007669"/>
    <property type="project" value="UniProtKB-UniRule"/>
</dbReference>
<dbReference type="STRING" id="637679.GCA_001550055_00297"/>
<evidence type="ECO:0000313" key="10">
    <source>
        <dbReference type="Proteomes" id="UP000183685"/>
    </source>
</evidence>
<keyword evidence="4 8" id="KW-0627">Porphyrin biosynthesis</keyword>
<dbReference type="GO" id="GO:0008817">
    <property type="term" value="F:corrinoid adenosyltransferase activity"/>
    <property type="evidence" value="ECO:0007669"/>
    <property type="project" value="UniProtKB-UniRule"/>
</dbReference>
<dbReference type="GO" id="GO:0005524">
    <property type="term" value="F:ATP binding"/>
    <property type="evidence" value="ECO:0007669"/>
    <property type="project" value="UniProtKB-UniRule"/>
</dbReference>
<comment type="catalytic activity">
    <reaction evidence="7 8">
        <text>2 cob(II)alamin + reduced [electron-transfer flavoprotein] + 2 ATP = 2 adenosylcob(III)alamin + 2 triphosphate + oxidized [electron-transfer flavoprotein] + 3 H(+)</text>
        <dbReference type="Rhea" id="RHEA:28671"/>
        <dbReference type="Rhea" id="RHEA-COMP:10685"/>
        <dbReference type="Rhea" id="RHEA-COMP:10686"/>
        <dbReference type="ChEBI" id="CHEBI:15378"/>
        <dbReference type="ChEBI" id="CHEBI:16304"/>
        <dbReference type="ChEBI" id="CHEBI:18036"/>
        <dbReference type="ChEBI" id="CHEBI:18408"/>
        <dbReference type="ChEBI" id="CHEBI:30616"/>
        <dbReference type="ChEBI" id="CHEBI:57692"/>
        <dbReference type="ChEBI" id="CHEBI:58307"/>
        <dbReference type="EC" id="2.5.1.17"/>
    </reaction>
</comment>
<proteinExistence type="inferred from homology"/>
<evidence type="ECO:0000256" key="7">
    <source>
        <dbReference type="ARBA" id="ARBA00048692"/>
    </source>
</evidence>
<dbReference type="UniPathway" id="UPA00148">
    <property type="reaction ID" value="UER00233"/>
</dbReference>
<comment type="function">
    <text evidence="5 8">Required for both de novo synthesis of the corrin ring for the assimilation of exogenous corrinoids. Participates in the adenosylation of a variety of incomplete and complete corrinoids.</text>
</comment>
<evidence type="ECO:0000256" key="6">
    <source>
        <dbReference type="ARBA" id="ARBA00048555"/>
    </source>
</evidence>
<comment type="pathway">
    <text evidence="1 8">Cofactor biosynthesis; adenosylcobalamin biosynthesis; adenosylcobalamin from cob(II)yrinate a,c-diamide: step 2/7.</text>
</comment>
<keyword evidence="8 9" id="KW-0808">Transferase</keyword>
<comment type="subcellular location">
    <subcellularLocation>
        <location evidence="8">Cytoplasm</location>
    </subcellularLocation>
</comment>
<evidence type="ECO:0000313" key="9">
    <source>
        <dbReference type="EMBL" id="SDD40786.1"/>
    </source>
</evidence>
<dbReference type="NCBIfam" id="TIGR00708">
    <property type="entry name" value="cobA"/>
    <property type="match status" value="1"/>
</dbReference>
<sequence>MIRGCLWAASALSNCEGHTMTDRSKTDADLHKEKMKAQQAEHRAKMRERKTADRGLLLIHTGNGKGKSTAGFGTVIRALGWGHKVAIVQYVKGAWRTGEKEFFDRFPDLVDMHVMGDGFTWDTQDKERDIASARAAWEKSCALMQCGDYDLVMLDELNIVLRNDYLPLEEVLTGVRARDARTSVIITGRNAPDALMKEADLVTDMTQVKHPFDAGIKAKQGVDF</sequence>
<evidence type="ECO:0000256" key="5">
    <source>
        <dbReference type="ARBA" id="ARBA00024929"/>
    </source>
</evidence>
<dbReference type="AlphaFoldDB" id="A0A1G6UJ98"/>
<gene>
    <name evidence="9" type="ORF">SAMN04488071_0593</name>
</gene>
<organism evidence="9 10">
    <name type="scientific">Kordiimonas lacus</name>
    <dbReference type="NCBI Taxonomy" id="637679"/>
    <lineage>
        <taxon>Bacteria</taxon>
        <taxon>Pseudomonadati</taxon>
        <taxon>Pseudomonadota</taxon>
        <taxon>Alphaproteobacteria</taxon>
        <taxon>Kordiimonadales</taxon>
        <taxon>Kordiimonadaceae</taxon>
        <taxon>Kordiimonas</taxon>
    </lineage>
</organism>
<comment type="similarity">
    <text evidence="2 8">Belongs to the Cob(I)alamin adenosyltransferase family.</text>
</comment>
<evidence type="ECO:0000256" key="4">
    <source>
        <dbReference type="ARBA" id="ARBA00023244"/>
    </source>
</evidence>
<dbReference type="InterPro" id="IPR003724">
    <property type="entry name" value="CblAdoTrfase_CobA"/>
</dbReference>
<dbReference type="Proteomes" id="UP000183685">
    <property type="component" value="Unassembled WGS sequence"/>
</dbReference>
<keyword evidence="8" id="KW-0963">Cytoplasm</keyword>
<name>A0A1G6UJ98_9PROT</name>
<keyword evidence="8" id="KW-0169">Cobalamin biosynthesis</keyword>
<dbReference type="PIRSF" id="PIRSF015617">
    <property type="entry name" value="Adensltrnsf_CobA"/>
    <property type="match status" value="1"/>
</dbReference>
<dbReference type="SUPFAM" id="SSF52540">
    <property type="entry name" value="P-loop containing nucleoside triphosphate hydrolases"/>
    <property type="match status" value="1"/>
</dbReference>
<dbReference type="NCBIfam" id="NF004637">
    <property type="entry name" value="PRK05986.1"/>
    <property type="match status" value="1"/>
</dbReference>
<dbReference type="Gene3D" id="3.40.50.300">
    <property type="entry name" value="P-loop containing nucleotide triphosphate hydrolases"/>
    <property type="match status" value="1"/>
</dbReference>
<accession>A0A1G6UJ98</accession>
<dbReference type="PANTHER" id="PTHR46638:SF1">
    <property type="entry name" value="CORRINOID ADENOSYLTRANSFERASE"/>
    <property type="match status" value="1"/>
</dbReference>
<protein>
    <recommendedName>
        <fullName evidence="3 8">Corrinoid adenosyltransferase</fullName>
        <ecNumber evidence="3 8">2.5.1.17</ecNumber>
    </recommendedName>
    <alternativeName>
        <fullName evidence="8">Cob(II)alamin adenosyltransferase</fullName>
    </alternativeName>
    <alternativeName>
        <fullName evidence="8">Cob(II)yrinic acid a,c-diamide adenosyltransferase</fullName>
    </alternativeName>
</protein>
<evidence type="ECO:0000256" key="1">
    <source>
        <dbReference type="ARBA" id="ARBA00005121"/>
    </source>
</evidence>
<reference evidence="9 10" key="1">
    <citation type="submission" date="2016-10" db="EMBL/GenBank/DDBJ databases">
        <authorList>
            <person name="de Groot N.N."/>
        </authorList>
    </citation>
    <scope>NUCLEOTIDE SEQUENCE [LARGE SCALE GENOMIC DNA]</scope>
    <source>
        <strain evidence="9 10">CGMCC 1.9109</strain>
    </source>
</reference>
<comment type="catalytic activity">
    <reaction evidence="6 8">
        <text>2 cob(II)yrinate a,c diamide + reduced [electron-transfer flavoprotein] + 2 ATP = 2 adenosylcob(III)yrinate a,c-diamide + 2 triphosphate + oxidized [electron-transfer flavoprotein] + 3 H(+)</text>
        <dbReference type="Rhea" id="RHEA:11528"/>
        <dbReference type="Rhea" id="RHEA-COMP:10685"/>
        <dbReference type="Rhea" id="RHEA-COMP:10686"/>
        <dbReference type="ChEBI" id="CHEBI:15378"/>
        <dbReference type="ChEBI" id="CHEBI:18036"/>
        <dbReference type="ChEBI" id="CHEBI:30616"/>
        <dbReference type="ChEBI" id="CHEBI:57692"/>
        <dbReference type="ChEBI" id="CHEBI:58307"/>
        <dbReference type="ChEBI" id="CHEBI:58503"/>
        <dbReference type="ChEBI" id="CHEBI:58537"/>
        <dbReference type="EC" id="2.5.1.17"/>
    </reaction>
</comment>
<keyword evidence="8" id="KW-0547">Nucleotide-binding</keyword>
<dbReference type="Pfam" id="PF02572">
    <property type="entry name" value="CobA_CobO_BtuR"/>
    <property type="match status" value="1"/>
</dbReference>
<evidence type="ECO:0000256" key="2">
    <source>
        <dbReference type="ARBA" id="ARBA00007487"/>
    </source>
</evidence>
<dbReference type="InterPro" id="IPR027417">
    <property type="entry name" value="P-loop_NTPase"/>
</dbReference>
<dbReference type="EMBL" id="FNAK01000001">
    <property type="protein sequence ID" value="SDD40786.1"/>
    <property type="molecule type" value="Genomic_DNA"/>
</dbReference>
<evidence type="ECO:0000256" key="3">
    <source>
        <dbReference type="ARBA" id="ARBA00012454"/>
    </source>
</evidence>
<dbReference type="GO" id="GO:0006779">
    <property type="term" value="P:porphyrin-containing compound biosynthetic process"/>
    <property type="evidence" value="ECO:0007669"/>
    <property type="project" value="UniProtKB-UniRule"/>
</dbReference>
<keyword evidence="10" id="KW-1185">Reference proteome</keyword>
<dbReference type="PANTHER" id="PTHR46638">
    <property type="entry name" value="CORRINOID ADENOSYLTRANSFERASE"/>
    <property type="match status" value="1"/>
</dbReference>
<dbReference type="CDD" id="cd00561">
    <property type="entry name" value="CobA_ACA"/>
    <property type="match status" value="1"/>
</dbReference>
<dbReference type="GO" id="GO:0005737">
    <property type="term" value="C:cytoplasm"/>
    <property type="evidence" value="ECO:0007669"/>
    <property type="project" value="UniProtKB-SubCell"/>
</dbReference>
<evidence type="ECO:0000256" key="8">
    <source>
        <dbReference type="PIRNR" id="PIRNR015617"/>
    </source>
</evidence>
<keyword evidence="8" id="KW-0067">ATP-binding</keyword>
<dbReference type="EC" id="2.5.1.17" evidence="3 8"/>